<reference evidence="1" key="1">
    <citation type="submission" date="2014-11" db="EMBL/GenBank/DDBJ databases">
        <authorList>
            <person name="Amaro Gonzalez C."/>
        </authorList>
    </citation>
    <scope>NUCLEOTIDE SEQUENCE</scope>
</reference>
<name>A0A0E9T6V6_ANGAN</name>
<organism evidence="1">
    <name type="scientific">Anguilla anguilla</name>
    <name type="common">European freshwater eel</name>
    <name type="synonym">Muraena anguilla</name>
    <dbReference type="NCBI Taxonomy" id="7936"/>
    <lineage>
        <taxon>Eukaryota</taxon>
        <taxon>Metazoa</taxon>
        <taxon>Chordata</taxon>
        <taxon>Craniata</taxon>
        <taxon>Vertebrata</taxon>
        <taxon>Euteleostomi</taxon>
        <taxon>Actinopterygii</taxon>
        <taxon>Neopterygii</taxon>
        <taxon>Teleostei</taxon>
        <taxon>Anguilliformes</taxon>
        <taxon>Anguillidae</taxon>
        <taxon>Anguilla</taxon>
    </lineage>
</organism>
<reference evidence="1" key="2">
    <citation type="journal article" date="2015" name="Fish Shellfish Immunol.">
        <title>Early steps in the European eel (Anguilla anguilla)-Vibrio vulnificus interaction in the gills: Role of the RtxA13 toxin.</title>
        <authorList>
            <person name="Callol A."/>
            <person name="Pajuelo D."/>
            <person name="Ebbesson L."/>
            <person name="Teles M."/>
            <person name="MacKenzie S."/>
            <person name="Amaro C."/>
        </authorList>
    </citation>
    <scope>NUCLEOTIDE SEQUENCE</scope>
</reference>
<dbReference type="EMBL" id="GBXM01059198">
    <property type="protein sequence ID" value="JAH49379.1"/>
    <property type="molecule type" value="Transcribed_RNA"/>
</dbReference>
<proteinExistence type="predicted"/>
<dbReference type="AlphaFoldDB" id="A0A0E9T6V6"/>
<evidence type="ECO:0000313" key="1">
    <source>
        <dbReference type="EMBL" id="JAH49379.1"/>
    </source>
</evidence>
<accession>A0A0E9T6V6</accession>
<protein>
    <submittedName>
        <fullName evidence="1">Uncharacterized protein</fullName>
    </submittedName>
</protein>
<sequence>MGVSRIRCLRVELKLETCTHIYPFRIRLDTPDIQSQGGNSTGVLSQTQTI</sequence>